<dbReference type="PANTHER" id="PTHR37019:SF2">
    <property type="entry name" value="EXPERA DOMAIN-CONTAINING PROTEIN"/>
    <property type="match status" value="1"/>
</dbReference>
<dbReference type="AlphaFoldDB" id="A0AAE0ML70"/>
<proteinExistence type="predicted"/>
<protein>
    <recommendedName>
        <fullName evidence="2">DUF7704 domain-containing protein</fullName>
    </recommendedName>
</protein>
<feature type="domain" description="DUF7704" evidence="2">
    <location>
        <begin position="2"/>
        <end position="150"/>
    </location>
</feature>
<feature type="transmembrane region" description="Helical" evidence="1">
    <location>
        <begin position="130"/>
        <end position="149"/>
    </location>
</feature>
<name>A0AAE0ML70_9PEZI</name>
<dbReference type="Proteomes" id="UP001286456">
    <property type="component" value="Unassembled WGS sequence"/>
</dbReference>
<evidence type="ECO:0000313" key="3">
    <source>
        <dbReference type="EMBL" id="KAK3336215.1"/>
    </source>
</evidence>
<reference evidence="3" key="1">
    <citation type="journal article" date="2023" name="Mol. Phylogenet. Evol.">
        <title>Genome-scale phylogeny and comparative genomics of the fungal order Sordariales.</title>
        <authorList>
            <person name="Hensen N."/>
            <person name="Bonometti L."/>
            <person name="Westerberg I."/>
            <person name="Brannstrom I.O."/>
            <person name="Guillou S."/>
            <person name="Cros-Aarteil S."/>
            <person name="Calhoun S."/>
            <person name="Haridas S."/>
            <person name="Kuo A."/>
            <person name="Mondo S."/>
            <person name="Pangilinan J."/>
            <person name="Riley R."/>
            <person name="LaButti K."/>
            <person name="Andreopoulos B."/>
            <person name="Lipzen A."/>
            <person name="Chen C."/>
            <person name="Yan M."/>
            <person name="Daum C."/>
            <person name="Ng V."/>
            <person name="Clum A."/>
            <person name="Steindorff A."/>
            <person name="Ohm R.A."/>
            <person name="Martin F."/>
            <person name="Silar P."/>
            <person name="Natvig D.O."/>
            <person name="Lalanne C."/>
            <person name="Gautier V."/>
            <person name="Ament-Velasquez S.L."/>
            <person name="Kruys A."/>
            <person name="Hutchinson M.I."/>
            <person name="Powell A.J."/>
            <person name="Barry K."/>
            <person name="Miller A.N."/>
            <person name="Grigoriev I.V."/>
            <person name="Debuchy R."/>
            <person name="Gladieux P."/>
            <person name="Hiltunen Thoren M."/>
            <person name="Johannesson H."/>
        </authorList>
    </citation>
    <scope>NUCLEOTIDE SEQUENCE</scope>
    <source>
        <strain evidence="3">SMH4131-1</strain>
    </source>
</reference>
<feature type="transmembrane region" description="Helical" evidence="1">
    <location>
        <begin position="61"/>
        <end position="80"/>
    </location>
</feature>
<dbReference type="InterPro" id="IPR056121">
    <property type="entry name" value="DUF7704"/>
</dbReference>
<dbReference type="Pfam" id="PF24803">
    <property type="entry name" value="DUF7704"/>
    <property type="match status" value="1"/>
</dbReference>
<feature type="transmembrane region" description="Helical" evidence="1">
    <location>
        <begin position="92"/>
        <end position="110"/>
    </location>
</feature>
<evidence type="ECO:0000313" key="4">
    <source>
        <dbReference type="Proteomes" id="UP001286456"/>
    </source>
</evidence>
<evidence type="ECO:0000259" key="2">
    <source>
        <dbReference type="Pfam" id="PF24803"/>
    </source>
</evidence>
<gene>
    <name evidence="3" type="ORF">B0T19DRAFT_32766</name>
</gene>
<dbReference type="EMBL" id="JAUEPO010000001">
    <property type="protein sequence ID" value="KAK3336215.1"/>
    <property type="molecule type" value="Genomic_DNA"/>
</dbReference>
<keyword evidence="1" id="KW-1133">Transmembrane helix</keyword>
<accession>A0AAE0ML70</accession>
<keyword evidence="1" id="KW-0472">Membrane</keyword>
<comment type="caution">
    <text evidence="3">The sequence shown here is derived from an EMBL/GenBank/DDBJ whole genome shotgun (WGS) entry which is preliminary data.</text>
</comment>
<keyword evidence="4" id="KW-1185">Reference proteome</keyword>
<evidence type="ECO:0000256" key="1">
    <source>
        <dbReference type="SAM" id="Phobius"/>
    </source>
</evidence>
<sequence>MASQLPPFPRVVFTVLEPISLLAGFFPAVLLPDWFIGEQLPSAASASATSAATMTANSRVVAQQLGNCYGLAFLVAVAVLYSTTEIKVVRNYLIALWIADIGHVAITYLALGHDRAVDVGAWNPMTWGNIGATLFLFLTRTAYLPGLFGPDRSPSGLEKEKKKNKTI</sequence>
<reference evidence="3" key="2">
    <citation type="submission" date="2023-06" db="EMBL/GenBank/DDBJ databases">
        <authorList>
            <consortium name="Lawrence Berkeley National Laboratory"/>
            <person name="Haridas S."/>
            <person name="Hensen N."/>
            <person name="Bonometti L."/>
            <person name="Westerberg I."/>
            <person name="Brannstrom I.O."/>
            <person name="Guillou S."/>
            <person name="Cros-Aarteil S."/>
            <person name="Calhoun S."/>
            <person name="Kuo A."/>
            <person name="Mondo S."/>
            <person name="Pangilinan J."/>
            <person name="Riley R."/>
            <person name="Labutti K."/>
            <person name="Andreopoulos B."/>
            <person name="Lipzen A."/>
            <person name="Chen C."/>
            <person name="Yanf M."/>
            <person name="Daum C."/>
            <person name="Ng V."/>
            <person name="Clum A."/>
            <person name="Steindorff A."/>
            <person name="Ohm R."/>
            <person name="Martin F."/>
            <person name="Silar P."/>
            <person name="Natvig D."/>
            <person name="Lalanne C."/>
            <person name="Gautier V."/>
            <person name="Ament-Velasquez S.L."/>
            <person name="Kruys A."/>
            <person name="Hutchinson M.I."/>
            <person name="Powell A.J."/>
            <person name="Barry K."/>
            <person name="Miller A.N."/>
            <person name="Grigoriev I.V."/>
            <person name="Debuchy R."/>
            <person name="Gladieux P."/>
            <person name="Thoren M.H."/>
            <person name="Johannesson H."/>
        </authorList>
    </citation>
    <scope>NUCLEOTIDE SEQUENCE</scope>
    <source>
        <strain evidence="3">SMH4131-1</strain>
    </source>
</reference>
<feature type="transmembrane region" description="Helical" evidence="1">
    <location>
        <begin position="12"/>
        <end position="31"/>
    </location>
</feature>
<keyword evidence="1" id="KW-0812">Transmembrane</keyword>
<dbReference type="PANTHER" id="PTHR37019">
    <property type="entry name" value="CHROMOSOME 1, WHOLE GENOME SHOTGUN SEQUENCE"/>
    <property type="match status" value="1"/>
</dbReference>
<organism evidence="3 4">
    <name type="scientific">Cercophora scortea</name>
    <dbReference type="NCBI Taxonomy" id="314031"/>
    <lineage>
        <taxon>Eukaryota</taxon>
        <taxon>Fungi</taxon>
        <taxon>Dikarya</taxon>
        <taxon>Ascomycota</taxon>
        <taxon>Pezizomycotina</taxon>
        <taxon>Sordariomycetes</taxon>
        <taxon>Sordariomycetidae</taxon>
        <taxon>Sordariales</taxon>
        <taxon>Lasiosphaeriaceae</taxon>
        <taxon>Cercophora</taxon>
    </lineage>
</organism>